<comment type="caution">
    <text evidence="4">Lacks conserved residue(s) required for the propagation of feature annotation.</text>
</comment>
<accession>A0ABU7Z6S8</accession>
<gene>
    <name evidence="6" type="ORF">V5O49_07890</name>
</gene>
<dbReference type="PROSITE" id="PS51186">
    <property type="entry name" value="GNAT"/>
    <property type="match status" value="1"/>
</dbReference>
<evidence type="ECO:0000256" key="1">
    <source>
        <dbReference type="ARBA" id="ARBA00009213"/>
    </source>
</evidence>
<dbReference type="InterPro" id="IPR025559">
    <property type="entry name" value="Eis_dom"/>
</dbReference>
<dbReference type="HAMAP" id="MF_01812">
    <property type="entry name" value="Eis"/>
    <property type="match status" value="1"/>
</dbReference>
<dbReference type="CDD" id="cd04301">
    <property type="entry name" value="NAT_SF"/>
    <property type="match status" value="1"/>
</dbReference>
<dbReference type="Pfam" id="PF17668">
    <property type="entry name" value="Acetyltransf_17"/>
    <property type="match status" value="1"/>
</dbReference>
<evidence type="ECO:0000313" key="6">
    <source>
        <dbReference type="EMBL" id="MEG3615043.1"/>
    </source>
</evidence>
<dbReference type="PANTHER" id="PTHR37817">
    <property type="entry name" value="N-ACETYLTRANSFERASE EIS"/>
    <property type="match status" value="1"/>
</dbReference>
<dbReference type="GO" id="GO:0016746">
    <property type="term" value="F:acyltransferase activity"/>
    <property type="evidence" value="ECO:0007669"/>
    <property type="project" value="UniProtKB-KW"/>
</dbReference>
<dbReference type="EMBL" id="JBAGLP010000116">
    <property type="protein sequence ID" value="MEG3615043.1"/>
    <property type="molecule type" value="Genomic_DNA"/>
</dbReference>
<reference evidence="6" key="1">
    <citation type="journal article" date="2024" name="Antonie Van Leeuwenhoek">
        <title>Isoptericola haloaureus sp. nov., a dimorphic actinobacterium isolated from mangrove sediments of southeast India, implicating biosaline agricultural significance through nitrogen fixation and salt tolerance genes.</title>
        <authorList>
            <person name="Prathaban M."/>
            <person name="Prathiviraj R."/>
            <person name="Ravichandran M."/>
            <person name="Natarajan S.D."/>
            <person name="Sobanaa M."/>
            <person name="Hari Krishna Kumar S."/>
            <person name="Chandrasekar V."/>
            <person name="Selvin J."/>
        </authorList>
    </citation>
    <scope>NUCLEOTIDE SEQUENCE</scope>
    <source>
        <strain evidence="6">MP1014</strain>
    </source>
</reference>
<evidence type="ECO:0000256" key="2">
    <source>
        <dbReference type="ARBA" id="ARBA00022679"/>
    </source>
</evidence>
<dbReference type="Pfam" id="PF13527">
    <property type="entry name" value="Acetyltransf_9"/>
    <property type="match status" value="1"/>
</dbReference>
<keyword evidence="7" id="KW-1185">Reference proteome</keyword>
<dbReference type="Pfam" id="PF13530">
    <property type="entry name" value="SCP2_2"/>
    <property type="match status" value="1"/>
</dbReference>
<dbReference type="NCBIfam" id="NF002367">
    <property type="entry name" value="PRK01346.1-4"/>
    <property type="match status" value="1"/>
</dbReference>
<organism evidence="6 7">
    <name type="scientific">Isoptericola haloaureus</name>
    <dbReference type="NCBI Taxonomy" id="1542902"/>
    <lineage>
        <taxon>Bacteria</taxon>
        <taxon>Bacillati</taxon>
        <taxon>Actinomycetota</taxon>
        <taxon>Actinomycetes</taxon>
        <taxon>Micrococcales</taxon>
        <taxon>Promicromonosporaceae</taxon>
        <taxon>Isoptericola</taxon>
    </lineage>
</organism>
<reference evidence="6" key="2">
    <citation type="submission" date="2024-02" db="EMBL/GenBank/DDBJ databases">
        <authorList>
            <person name="Prathaban M."/>
            <person name="Mythili R."/>
            <person name="Sharmila Devi N."/>
            <person name="Sobanaa M."/>
            <person name="Prathiviraj R."/>
            <person name="Selvin J."/>
        </authorList>
    </citation>
    <scope>NUCLEOTIDE SEQUENCE</scope>
    <source>
        <strain evidence="6">MP1014</strain>
    </source>
</reference>
<feature type="binding site" evidence="4">
    <location>
        <begin position="103"/>
        <end position="108"/>
    </location>
    <ligand>
        <name>acetyl-CoA</name>
        <dbReference type="ChEBI" id="CHEBI:57288"/>
    </ligand>
</feature>
<evidence type="ECO:0000259" key="5">
    <source>
        <dbReference type="PROSITE" id="PS51186"/>
    </source>
</evidence>
<feature type="binding site" evidence="4">
    <location>
        <begin position="95"/>
        <end position="97"/>
    </location>
    <ligand>
        <name>acetyl-CoA</name>
        <dbReference type="ChEBI" id="CHEBI:57288"/>
    </ligand>
</feature>
<dbReference type="EC" id="2.3.1.-" evidence="6"/>
<feature type="active site" description="Proton donor" evidence="4">
    <location>
        <position position="136"/>
    </location>
</feature>
<comment type="subunit">
    <text evidence="4">Homohexamer; trimer of dimers.</text>
</comment>
<keyword evidence="3 4" id="KW-0012">Acyltransferase</keyword>
<dbReference type="Gene3D" id="3.40.630.30">
    <property type="match status" value="2"/>
</dbReference>
<sequence>MTLDSPLPAGYRFRRLTADDDRAVIDLDSWAFPVPVEPDEIAKMPSPLSWDRAVGVEADGGSPGGSPLVAMHASYPFTHFPVPGGTLPTAGLTWVGVHPQHRRRGLASAMLDLHLARCRERGEPLSALYAAEYAIYGRFGYGRAADDVRVTLPRGAALRDVPGASEHTVRIEHADREHHGDLVAAVHRAAGRDAAGLGVNRPGWASPETPELQAHRWHDAAAFRQGFETRRIVVVERAGEPRGYALLRRKLDWDVTGPRGTVNVGEAVALDAAAARALWGVLVDLDLMSETRPFVLAPDDPLLGLLVDRRSADLRVADNVWVRLVDVPTALAGRQYAADVDVTLAVTDTRLGENDGVWRLRASAFGEATCDRSDVAAADADLALDVRALGAAYLGGTSLSELGGAGMVTERAPGALARASTAFGWPVAPVCSWVF</sequence>
<dbReference type="InterPro" id="IPR022902">
    <property type="entry name" value="NAcTrfase_Eis"/>
</dbReference>
<evidence type="ECO:0000256" key="3">
    <source>
        <dbReference type="ARBA" id="ARBA00023315"/>
    </source>
</evidence>
<dbReference type="SUPFAM" id="SSF55729">
    <property type="entry name" value="Acyl-CoA N-acyltransferases (Nat)"/>
    <property type="match status" value="1"/>
</dbReference>
<dbReference type="PANTHER" id="PTHR37817:SF1">
    <property type="entry name" value="N-ACETYLTRANSFERASE EIS"/>
    <property type="match status" value="1"/>
</dbReference>
<dbReference type="RefSeq" id="WP_332901728.1">
    <property type="nucleotide sequence ID" value="NZ_JBAGLP010000116.1"/>
</dbReference>
<evidence type="ECO:0000313" key="7">
    <source>
        <dbReference type="Proteomes" id="UP001310387"/>
    </source>
</evidence>
<name>A0ABU7Z6S8_9MICO</name>
<comment type="caution">
    <text evidence="6">The sequence shown here is derived from an EMBL/GenBank/DDBJ whole genome shotgun (WGS) entry which is preliminary data.</text>
</comment>
<protein>
    <submittedName>
        <fullName evidence="6">GNAT family N-acetyltransferase</fullName>
        <ecNumber evidence="6">2.3.1.-</ecNumber>
    </submittedName>
</protein>
<dbReference type="InterPro" id="IPR041380">
    <property type="entry name" value="Acetyltransf_17"/>
</dbReference>
<comment type="similarity">
    <text evidence="1 4">Belongs to the acetyltransferase Eis family.</text>
</comment>
<proteinExistence type="inferred from homology"/>
<dbReference type="InterPro" id="IPR000182">
    <property type="entry name" value="GNAT_dom"/>
</dbReference>
<dbReference type="InterPro" id="IPR051554">
    <property type="entry name" value="Acetyltransferase_Eis"/>
</dbReference>
<feature type="domain" description="N-acetyltransferase" evidence="5">
    <location>
        <begin position="11"/>
        <end position="165"/>
    </location>
</feature>
<keyword evidence="2 4" id="KW-0808">Transferase</keyword>
<dbReference type="InterPro" id="IPR036527">
    <property type="entry name" value="SCP2_sterol-bd_dom_sf"/>
</dbReference>
<dbReference type="Gene3D" id="3.30.1050.10">
    <property type="entry name" value="SCP2 sterol-binding domain"/>
    <property type="match status" value="1"/>
</dbReference>
<evidence type="ECO:0000256" key="4">
    <source>
        <dbReference type="HAMAP-Rule" id="MF_01812"/>
    </source>
</evidence>
<dbReference type="InterPro" id="IPR016181">
    <property type="entry name" value="Acyl_CoA_acyltransferase"/>
</dbReference>
<feature type="active site" description="Proton acceptor; via carboxylate" evidence="4">
    <location>
        <position position="435"/>
    </location>
</feature>
<dbReference type="Proteomes" id="UP001310387">
    <property type="component" value="Unassembled WGS sequence"/>
</dbReference>
<dbReference type="SUPFAM" id="SSF55718">
    <property type="entry name" value="SCP-like"/>
    <property type="match status" value="1"/>
</dbReference>